<evidence type="ECO:0000313" key="7">
    <source>
        <dbReference type="EMBL" id="AFM23170.1"/>
    </source>
</evidence>
<name>I4C0S9_DESTA</name>
<dbReference type="EMBL" id="CP003360">
    <property type="protein sequence ID" value="AFM23170.1"/>
    <property type="molecule type" value="Genomic_DNA"/>
</dbReference>
<dbReference type="CDD" id="cd06581">
    <property type="entry name" value="TM_PBP1_LivM_like"/>
    <property type="match status" value="1"/>
</dbReference>
<comment type="subcellular location">
    <subcellularLocation>
        <location evidence="1">Cell membrane</location>
        <topology evidence="1">Multi-pass membrane protein</topology>
    </subcellularLocation>
</comment>
<protein>
    <submittedName>
        <fullName evidence="7">Amino acid/amide ABC transporter membrane protein 2, HAAT family</fullName>
    </submittedName>
</protein>
<feature type="transmembrane region" description="Helical" evidence="6">
    <location>
        <begin position="288"/>
        <end position="311"/>
    </location>
</feature>
<evidence type="ECO:0000256" key="6">
    <source>
        <dbReference type="SAM" id="Phobius"/>
    </source>
</evidence>
<dbReference type="Proteomes" id="UP000006055">
    <property type="component" value="Chromosome"/>
</dbReference>
<evidence type="ECO:0000256" key="1">
    <source>
        <dbReference type="ARBA" id="ARBA00004651"/>
    </source>
</evidence>
<feature type="transmembrane region" description="Helical" evidence="6">
    <location>
        <begin position="71"/>
        <end position="90"/>
    </location>
</feature>
<dbReference type="HOGENOM" id="CLU_031365_2_0_7"/>
<dbReference type="GO" id="GO:0015658">
    <property type="term" value="F:branched-chain amino acid transmembrane transporter activity"/>
    <property type="evidence" value="ECO:0007669"/>
    <property type="project" value="InterPro"/>
</dbReference>
<dbReference type="InterPro" id="IPR001851">
    <property type="entry name" value="ABC_transp_permease"/>
</dbReference>
<dbReference type="eggNOG" id="COG4177">
    <property type="taxonomic scope" value="Bacteria"/>
</dbReference>
<keyword evidence="3 6" id="KW-0812">Transmembrane</keyword>
<dbReference type="PANTHER" id="PTHR30482:SF10">
    <property type="entry name" value="HIGH-AFFINITY BRANCHED-CHAIN AMINO ACID TRANSPORT PROTEIN BRAE"/>
    <property type="match status" value="1"/>
</dbReference>
<evidence type="ECO:0000256" key="4">
    <source>
        <dbReference type="ARBA" id="ARBA00022989"/>
    </source>
</evidence>
<feature type="transmembrane region" description="Helical" evidence="6">
    <location>
        <begin position="219"/>
        <end position="237"/>
    </location>
</feature>
<keyword evidence="8" id="KW-1185">Reference proteome</keyword>
<sequence length="344" mass="37423">MVNSLQRKAFTRKDAAWLVFLAILALLPLFPVVTANSFRMHVMILILLFASMAQAWNIIGGYCGQVSFGHSVFFGIGAYGAGMAVVTYGGLPWPGILIGMIVAAIVAVIISYPCFKLSGHYFAIATFAIVEIFNRAFLVWDWIGGALGLDYPLVDEGLKNLMWHNSKIGYYYCALVIFILIFGVVRWLESNRFGYYMRAVREGQETAESLGVNSTAVKLAAMALSAAMAAICGAFFVQYNLRVDPPMVMSLDMSMKFVLITILGGSGTLIGPLLGAAVLIPMQEYTRAFWGGLGGGVDLIVFGLLIILMVIKQPAGMIGIVRDMRSWFSKKTDAAKGDGPYDTP</sequence>
<keyword evidence="5 6" id="KW-0472">Membrane</keyword>
<gene>
    <name evidence="7" type="ordered locus">Desti_0435</name>
</gene>
<dbReference type="OrthoDB" id="9780757at2"/>
<evidence type="ECO:0000256" key="5">
    <source>
        <dbReference type="ARBA" id="ARBA00023136"/>
    </source>
</evidence>
<evidence type="ECO:0000256" key="2">
    <source>
        <dbReference type="ARBA" id="ARBA00022475"/>
    </source>
</evidence>
<dbReference type="InterPro" id="IPR043428">
    <property type="entry name" value="LivM-like"/>
</dbReference>
<feature type="transmembrane region" description="Helical" evidence="6">
    <location>
        <begin position="122"/>
        <end position="143"/>
    </location>
</feature>
<feature type="transmembrane region" description="Helical" evidence="6">
    <location>
        <begin position="96"/>
        <end position="115"/>
    </location>
</feature>
<reference evidence="8" key="1">
    <citation type="submission" date="2012-06" db="EMBL/GenBank/DDBJ databases">
        <title>Complete sequence of chromosome of Desulfomonile tiedjei DSM 6799.</title>
        <authorList>
            <person name="Lucas S."/>
            <person name="Copeland A."/>
            <person name="Lapidus A."/>
            <person name="Glavina del Rio T."/>
            <person name="Dalin E."/>
            <person name="Tice H."/>
            <person name="Bruce D."/>
            <person name="Goodwin L."/>
            <person name="Pitluck S."/>
            <person name="Peters L."/>
            <person name="Ovchinnikova G."/>
            <person name="Zeytun A."/>
            <person name="Lu M."/>
            <person name="Kyrpides N."/>
            <person name="Mavromatis K."/>
            <person name="Ivanova N."/>
            <person name="Brettin T."/>
            <person name="Detter J.C."/>
            <person name="Han C."/>
            <person name="Larimer F."/>
            <person name="Land M."/>
            <person name="Hauser L."/>
            <person name="Markowitz V."/>
            <person name="Cheng J.-F."/>
            <person name="Hugenholtz P."/>
            <person name="Woyke T."/>
            <person name="Wu D."/>
            <person name="Spring S."/>
            <person name="Schroeder M."/>
            <person name="Brambilla E."/>
            <person name="Klenk H.-P."/>
            <person name="Eisen J.A."/>
        </authorList>
    </citation>
    <scope>NUCLEOTIDE SEQUENCE [LARGE SCALE GENOMIC DNA]</scope>
    <source>
        <strain evidence="8">ATCC 49306 / DSM 6799 / DCB-1</strain>
    </source>
</reference>
<dbReference type="GO" id="GO:0005886">
    <property type="term" value="C:plasma membrane"/>
    <property type="evidence" value="ECO:0007669"/>
    <property type="project" value="UniProtKB-SubCell"/>
</dbReference>
<evidence type="ECO:0000313" key="8">
    <source>
        <dbReference type="Proteomes" id="UP000006055"/>
    </source>
</evidence>
<dbReference type="PANTHER" id="PTHR30482">
    <property type="entry name" value="HIGH-AFFINITY BRANCHED-CHAIN AMINO ACID TRANSPORT SYSTEM PERMEASE"/>
    <property type="match status" value="1"/>
</dbReference>
<dbReference type="Pfam" id="PF02653">
    <property type="entry name" value="BPD_transp_2"/>
    <property type="match status" value="1"/>
</dbReference>
<feature type="transmembrane region" description="Helical" evidence="6">
    <location>
        <begin position="257"/>
        <end position="281"/>
    </location>
</feature>
<keyword evidence="2" id="KW-1003">Cell membrane</keyword>
<feature type="transmembrane region" description="Helical" evidence="6">
    <location>
        <begin position="40"/>
        <end position="59"/>
    </location>
</feature>
<feature type="transmembrane region" description="Helical" evidence="6">
    <location>
        <begin position="168"/>
        <end position="188"/>
    </location>
</feature>
<evidence type="ECO:0000256" key="3">
    <source>
        <dbReference type="ARBA" id="ARBA00022692"/>
    </source>
</evidence>
<keyword evidence="4 6" id="KW-1133">Transmembrane helix</keyword>
<dbReference type="STRING" id="706587.Desti_0435"/>
<accession>I4C0S9</accession>
<proteinExistence type="predicted"/>
<dbReference type="AlphaFoldDB" id="I4C0S9"/>
<dbReference type="KEGG" id="dti:Desti_0435"/>
<feature type="transmembrane region" description="Helical" evidence="6">
    <location>
        <begin position="15"/>
        <end position="34"/>
    </location>
</feature>
<organism evidence="7 8">
    <name type="scientific">Desulfomonile tiedjei (strain ATCC 49306 / DSM 6799 / DCB-1)</name>
    <dbReference type="NCBI Taxonomy" id="706587"/>
    <lineage>
        <taxon>Bacteria</taxon>
        <taxon>Pseudomonadati</taxon>
        <taxon>Thermodesulfobacteriota</taxon>
        <taxon>Desulfomonilia</taxon>
        <taxon>Desulfomonilales</taxon>
        <taxon>Desulfomonilaceae</taxon>
        <taxon>Desulfomonile</taxon>
    </lineage>
</organism>